<dbReference type="EMBL" id="FOAS01000014">
    <property type="protein sequence ID" value="SEL56410.1"/>
    <property type="molecule type" value="Genomic_DNA"/>
</dbReference>
<evidence type="ECO:0000256" key="4">
    <source>
        <dbReference type="ARBA" id="ARBA00022777"/>
    </source>
</evidence>
<dbReference type="PANTHER" id="PTHR46566">
    <property type="entry name" value="1-PHOSPHOFRUCTOKINASE-RELATED"/>
    <property type="match status" value="1"/>
</dbReference>
<evidence type="ECO:0000256" key="1">
    <source>
        <dbReference type="ARBA" id="ARBA00010688"/>
    </source>
</evidence>
<dbReference type="InterPro" id="IPR002173">
    <property type="entry name" value="Carboh/pur_kinase_PfkB_CS"/>
</dbReference>
<protein>
    <recommendedName>
        <fullName evidence="6">Phosphofructokinase</fullName>
    </recommendedName>
</protein>
<accession>A0A1H7R827</accession>
<dbReference type="PROSITE" id="PS00584">
    <property type="entry name" value="PFKB_KINASES_2"/>
    <property type="match status" value="1"/>
</dbReference>
<keyword evidence="9" id="KW-1185">Reference proteome</keyword>
<dbReference type="InterPro" id="IPR029056">
    <property type="entry name" value="Ribokinase-like"/>
</dbReference>
<reference evidence="8 9" key="1">
    <citation type="submission" date="2016-10" db="EMBL/GenBank/DDBJ databases">
        <authorList>
            <person name="de Groot N.N."/>
        </authorList>
    </citation>
    <scope>NUCLEOTIDE SEQUENCE [LARGE SCALE GENOMIC DNA]</scope>
    <source>
        <strain evidence="8 9">JCM 19513</strain>
    </source>
</reference>
<dbReference type="AlphaFoldDB" id="A0A1H7R827"/>
<dbReference type="GO" id="GO:0003872">
    <property type="term" value="F:6-phosphofructokinase activity"/>
    <property type="evidence" value="ECO:0007669"/>
    <property type="project" value="TreeGrafter"/>
</dbReference>
<gene>
    <name evidence="8" type="ORF">SAMN05216214_11447</name>
</gene>
<dbReference type="InterPro" id="IPR017583">
    <property type="entry name" value="Tagatose/fructose_Pkinase"/>
</dbReference>
<dbReference type="GO" id="GO:0005829">
    <property type="term" value="C:cytosol"/>
    <property type="evidence" value="ECO:0007669"/>
    <property type="project" value="TreeGrafter"/>
</dbReference>
<evidence type="ECO:0000256" key="6">
    <source>
        <dbReference type="PIRNR" id="PIRNR000535"/>
    </source>
</evidence>
<dbReference type="InterPro" id="IPR011611">
    <property type="entry name" value="PfkB_dom"/>
</dbReference>
<evidence type="ECO:0000256" key="2">
    <source>
        <dbReference type="ARBA" id="ARBA00022679"/>
    </source>
</evidence>
<dbReference type="GO" id="GO:0005524">
    <property type="term" value="F:ATP binding"/>
    <property type="evidence" value="ECO:0007669"/>
    <property type="project" value="UniProtKB-KW"/>
</dbReference>
<dbReference type="SUPFAM" id="SSF53613">
    <property type="entry name" value="Ribokinase-like"/>
    <property type="match status" value="1"/>
</dbReference>
<evidence type="ECO:0000313" key="9">
    <source>
        <dbReference type="Proteomes" id="UP000185766"/>
    </source>
</evidence>
<evidence type="ECO:0000256" key="3">
    <source>
        <dbReference type="ARBA" id="ARBA00022741"/>
    </source>
</evidence>
<evidence type="ECO:0000259" key="7">
    <source>
        <dbReference type="Pfam" id="PF00294"/>
    </source>
</evidence>
<dbReference type="Gene3D" id="3.40.1190.20">
    <property type="match status" value="1"/>
</dbReference>
<sequence>MPAVVTLTLNPSLDKASSLEALRPESKLRLSAPTLSAGGGGLNVARALVSLGCPAQAVYPAGGPAAALLQQALEEAGVSAHAVAVAAPLRECLNVHERSTGREYRLIMPGATLAHSEIDTVLQALADLSGYRYLVISGSLPAGCDAAVVVRAMRLAKHAGARCVLDLPGNVLAAVLAEESAYLIKPNVHELADLLGVPSVPIEQAGLAAQQLVARGLAQLVLVSCGASGAAWASPWGVDSQQAPTVASISSVGAGDSLVAGFIAAALTKPPNDAVSVRAAVLYGMAAGTAATLTPSDRLCEAATVEQLFRELKQPS</sequence>
<feature type="domain" description="Carbohydrate kinase PfkB" evidence="7">
    <location>
        <begin position="23"/>
        <end position="300"/>
    </location>
</feature>
<dbReference type="PANTHER" id="PTHR46566:SF2">
    <property type="entry name" value="ATP-DEPENDENT 6-PHOSPHOFRUCTOKINASE ISOZYME 2"/>
    <property type="match status" value="1"/>
</dbReference>
<keyword evidence="2 6" id="KW-0808">Transferase</keyword>
<dbReference type="PIRSF" id="PIRSF000535">
    <property type="entry name" value="1PFK/6PFK/LacC"/>
    <property type="match status" value="1"/>
</dbReference>
<evidence type="ECO:0000313" key="8">
    <source>
        <dbReference type="EMBL" id="SEL56410.1"/>
    </source>
</evidence>
<dbReference type="NCBIfam" id="TIGR03168">
    <property type="entry name" value="1-PFK"/>
    <property type="match status" value="1"/>
</dbReference>
<proteinExistence type="inferred from homology"/>
<dbReference type="Pfam" id="PF00294">
    <property type="entry name" value="PfkB"/>
    <property type="match status" value="1"/>
</dbReference>
<keyword evidence="4 8" id="KW-0418">Kinase</keyword>
<evidence type="ECO:0000256" key="5">
    <source>
        <dbReference type="ARBA" id="ARBA00022840"/>
    </source>
</evidence>
<dbReference type="RefSeq" id="WP_074869657.1">
    <property type="nucleotide sequence ID" value="NZ_FOAS01000014.1"/>
</dbReference>
<comment type="similarity">
    <text evidence="1 6">Belongs to the carbohydrate kinase PfkB family.</text>
</comment>
<organism evidence="8 9">
    <name type="scientific">Atopomonas hussainii</name>
    <dbReference type="NCBI Taxonomy" id="1429083"/>
    <lineage>
        <taxon>Bacteria</taxon>
        <taxon>Pseudomonadati</taxon>
        <taxon>Pseudomonadota</taxon>
        <taxon>Gammaproteobacteria</taxon>
        <taxon>Pseudomonadales</taxon>
        <taxon>Pseudomonadaceae</taxon>
        <taxon>Atopomonas</taxon>
    </lineage>
</organism>
<dbReference type="Proteomes" id="UP000185766">
    <property type="component" value="Unassembled WGS sequence"/>
</dbReference>
<dbReference type="PROSITE" id="PS00583">
    <property type="entry name" value="PFKB_KINASES_1"/>
    <property type="match status" value="1"/>
</dbReference>
<keyword evidence="5" id="KW-0067">ATP-binding</keyword>
<name>A0A1H7R827_9GAMM</name>
<dbReference type="STRING" id="1429083.GCA_001885685_03180"/>
<keyword evidence="3" id="KW-0547">Nucleotide-binding</keyword>